<feature type="signal peptide" evidence="1">
    <location>
        <begin position="1"/>
        <end position="22"/>
    </location>
</feature>
<accession>A0A395WB70</accession>
<gene>
    <name evidence="2" type="ORF">DWW32_08125</name>
</gene>
<dbReference type="AlphaFoldDB" id="A0A395WB70"/>
<dbReference type="EMBL" id="QRYQ01000015">
    <property type="protein sequence ID" value="RGU90752.1"/>
    <property type="molecule type" value="Genomic_DNA"/>
</dbReference>
<organism evidence="2 3">
    <name type="scientific">Holdemanella biformis</name>
    <dbReference type="NCBI Taxonomy" id="1735"/>
    <lineage>
        <taxon>Bacteria</taxon>
        <taxon>Bacillati</taxon>
        <taxon>Bacillota</taxon>
        <taxon>Erysipelotrichia</taxon>
        <taxon>Erysipelotrichales</taxon>
        <taxon>Erysipelotrichaceae</taxon>
        <taxon>Holdemanella</taxon>
    </lineage>
</organism>
<evidence type="ECO:0000256" key="1">
    <source>
        <dbReference type="SAM" id="SignalP"/>
    </source>
</evidence>
<comment type="caution">
    <text evidence="2">The sequence shown here is derived from an EMBL/GenBank/DDBJ whole genome shotgun (WGS) entry which is preliminary data.</text>
</comment>
<reference evidence="2 3" key="1">
    <citation type="submission" date="2018-08" db="EMBL/GenBank/DDBJ databases">
        <title>A genome reference for cultivated species of the human gut microbiota.</title>
        <authorList>
            <person name="Zou Y."/>
            <person name="Xue W."/>
            <person name="Luo G."/>
        </authorList>
    </citation>
    <scope>NUCLEOTIDE SEQUENCE [LARGE SCALE GENOMIC DNA]</scope>
    <source>
        <strain evidence="2 3">AF15-20</strain>
    </source>
</reference>
<dbReference type="GeneID" id="66579838"/>
<feature type="chain" id="PRO_5017402928" evidence="1">
    <location>
        <begin position="23"/>
        <end position="72"/>
    </location>
</feature>
<dbReference type="RefSeq" id="WP_118325410.1">
    <property type="nucleotide sequence ID" value="NZ_QRYH01000014.1"/>
</dbReference>
<evidence type="ECO:0000313" key="3">
    <source>
        <dbReference type="Proteomes" id="UP000265489"/>
    </source>
</evidence>
<keyword evidence="1" id="KW-0732">Signal</keyword>
<sequence length="72" mass="8506">MKKITIMLVLIISMNIITPVLANETEVTTDIYVTMPCKEKLVWKFKNINGRLYKRLWNLTLNKWAGDHWIPC</sequence>
<evidence type="ECO:0000313" key="2">
    <source>
        <dbReference type="EMBL" id="RGU90752.1"/>
    </source>
</evidence>
<proteinExistence type="predicted"/>
<dbReference type="Proteomes" id="UP000265489">
    <property type="component" value="Unassembled WGS sequence"/>
</dbReference>
<protein>
    <submittedName>
        <fullName evidence="2">Uncharacterized protein</fullName>
    </submittedName>
</protein>
<name>A0A395WB70_9FIRM</name>